<dbReference type="SUPFAM" id="SSF141571">
    <property type="entry name" value="Pentapeptide repeat-like"/>
    <property type="match status" value="1"/>
</dbReference>
<dbReference type="Proteomes" id="UP001501747">
    <property type="component" value="Unassembled WGS sequence"/>
</dbReference>
<comment type="caution">
    <text evidence="2">The sequence shown here is derived from an EMBL/GenBank/DDBJ whole genome shotgun (WGS) entry which is preliminary data.</text>
</comment>
<keyword evidence="1" id="KW-0472">Membrane</keyword>
<name>A0ABP7SKT5_9PSEU</name>
<dbReference type="EMBL" id="BAABAL010000016">
    <property type="protein sequence ID" value="GAA4012892.1"/>
    <property type="molecule type" value="Genomic_DNA"/>
</dbReference>
<dbReference type="RefSeq" id="WP_344876841.1">
    <property type="nucleotide sequence ID" value="NZ_BAABAL010000016.1"/>
</dbReference>
<organism evidence="2 3">
    <name type="scientific">Allokutzneria multivorans</name>
    <dbReference type="NCBI Taxonomy" id="1142134"/>
    <lineage>
        <taxon>Bacteria</taxon>
        <taxon>Bacillati</taxon>
        <taxon>Actinomycetota</taxon>
        <taxon>Actinomycetes</taxon>
        <taxon>Pseudonocardiales</taxon>
        <taxon>Pseudonocardiaceae</taxon>
        <taxon>Allokutzneria</taxon>
    </lineage>
</organism>
<evidence type="ECO:0000313" key="3">
    <source>
        <dbReference type="Proteomes" id="UP001501747"/>
    </source>
</evidence>
<gene>
    <name evidence="2" type="ORF">GCM10022247_39390</name>
</gene>
<dbReference type="PANTHER" id="PTHR14136">
    <property type="entry name" value="BTB_POZ DOMAIN-CONTAINING PROTEIN KCTD9"/>
    <property type="match status" value="1"/>
</dbReference>
<keyword evidence="1" id="KW-1133">Transmembrane helix</keyword>
<feature type="transmembrane region" description="Helical" evidence="1">
    <location>
        <begin position="50"/>
        <end position="70"/>
    </location>
</feature>
<dbReference type="PANTHER" id="PTHR14136:SF17">
    <property type="entry name" value="BTB_POZ DOMAIN-CONTAINING PROTEIN KCTD9"/>
    <property type="match status" value="1"/>
</dbReference>
<accession>A0ABP7SKT5</accession>
<protein>
    <recommendedName>
        <fullName evidence="4">Pentapeptide repeat-containing protein</fullName>
    </recommendedName>
</protein>
<keyword evidence="3" id="KW-1185">Reference proteome</keyword>
<dbReference type="InterPro" id="IPR001646">
    <property type="entry name" value="5peptide_repeat"/>
</dbReference>
<dbReference type="Pfam" id="PF00805">
    <property type="entry name" value="Pentapeptide"/>
    <property type="match status" value="2"/>
</dbReference>
<evidence type="ECO:0008006" key="4">
    <source>
        <dbReference type="Google" id="ProtNLM"/>
    </source>
</evidence>
<keyword evidence="1" id="KW-0812">Transmembrane</keyword>
<sequence length="335" mass="35260">MALRWFRATAVTLLVLALIAAALWLPDMVVSARAAGLTATEQLAAISTVRAQYIQIVSTAGGLVTVWYGIRKYFLDKEKQRLDQDKHVTDRFSAAVGHLGSGDETVRAGGVRTLERIMADSPRDHEAVVDTISGLLRHHAGSAPERSRLRDDVVAAVNALRTRPDRAESDPLDLAGVVLPGVSLRRARLSGASLASAHLSRANLEQADLSQVRLLGTELGNARMAGSRLDGADLTGATAKEADLTGASAVGATFTRCVLSAANFTDADLTGANLSRARLRDASMTGTRLSGADLTDADLSGVDLRTAIGLTADSLRNAVTDSNTLLPDFTGSPPK</sequence>
<dbReference type="Gene3D" id="2.160.20.80">
    <property type="entry name" value="E3 ubiquitin-protein ligase SopA"/>
    <property type="match status" value="2"/>
</dbReference>
<proteinExistence type="predicted"/>
<evidence type="ECO:0000256" key="1">
    <source>
        <dbReference type="SAM" id="Phobius"/>
    </source>
</evidence>
<evidence type="ECO:0000313" key="2">
    <source>
        <dbReference type="EMBL" id="GAA4012892.1"/>
    </source>
</evidence>
<dbReference type="InterPro" id="IPR051082">
    <property type="entry name" value="Pentapeptide-BTB/POZ_domain"/>
</dbReference>
<reference evidence="3" key="1">
    <citation type="journal article" date="2019" name="Int. J. Syst. Evol. Microbiol.">
        <title>The Global Catalogue of Microorganisms (GCM) 10K type strain sequencing project: providing services to taxonomists for standard genome sequencing and annotation.</title>
        <authorList>
            <consortium name="The Broad Institute Genomics Platform"/>
            <consortium name="The Broad Institute Genome Sequencing Center for Infectious Disease"/>
            <person name="Wu L."/>
            <person name="Ma J."/>
        </authorList>
    </citation>
    <scope>NUCLEOTIDE SEQUENCE [LARGE SCALE GENOMIC DNA]</scope>
    <source>
        <strain evidence="3">JCM 17342</strain>
    </source>
</reference>